<proteinExistence type="predicted"/>
<evidence type="ECO:0000313" key="3">
    <source>
        <dbReference type="Proteomes" id="UP000078228"/>
    </source>
</evidence>
<evidence type="ECO:0000313" key="2">
    <source>
        <dbReference type="EMBL" id="OAU95726.1"/>
    </source>
</evidence>
<feature type="transmembrane region" description="Helical" evidence="1">
    <location>
        <begin position="21"/>
        <end position="40"/>
    </location>
</feature>
<comment type="caution">
    <text evidence="2">The sequence shown here is derived from an EMBL/GenBank/DDBJ whole genome shotgun (WGS) entry which is preliminary data.</text>
</comment>
<sequence length="41" mass="4590">MSSLFRPEALSAQKIDWAGKVVIVTPISLAYPYLLIFLHSI</sequence>
<gene>
    <name evidence="2" type="ORF">AO384_1332</name>
</gene>
<keyword evidence="1" id="KW-1133">Transmembrane helix</keyword>
<dbReference type="EMBL" id="LXHC01000022">
    <property type="protein sequence ID" value="OAU95726.1"/>
    <property type="molecule type" value="Genomic_DNA"/>
</dbReference>
<dbReference type="AlphaFoldDB" id="A0A198UH51"/>
<dbReference type="RefSeq" id="WP_277620513.1">
    <property type="nucleotide sequence ID" value="NZ_LXHC01000022.1"/>
</dbReference>
<name>A0A198UH51_MORCA</name>
<reference evidence="2 3" key="1">
    <citation type="journal article" date="2016" name="Genome Biol. Evol.">
        <title>Comparative Genomic Analyses of the Moraxella catarrhalis Serosensitive and Seroresistant Lineages Demonstrate Their Independent Evolution.</title>
        <authorList>
            <person name="Earl J.P."/>
            <person name="de Vries S.P."/>
            <person name="Ahmed A."/>
            <person name="Powell E."/>
            <person name="Schultz M.P."/>
            <person name="Hermans P.W."/>
            <person name="Hill D.J."/>
            <person name="Zhou Z."/>
            <person name="Constantinidou C.I."/>
            <person name="Hu F.Z."/>
            <person name="Bootsma H.J."/>
            <person name="Ehrlich G.D."/>
        </authorList>
    </citation>
    <scope>NUCLEOTIDE SEQUENCE [LARGE SCALE GENOMIC DNA]</scope>
    <source>
        <strain evidence="2 3">Z7542</strain>
    </source>
</reference>
<accession>A0A198UH51</accession>
<dbReference type="PATRIC" id="fig|480.237.peg.1801"/>
<dbReference type="Proteomes" id="UP000078228">
    <property type="component" value="Unassembled WGS sequence"/>
</dbReference>
<organism evidence="2 3">
    <name type="scientific">Moraxella catarrhalis</name>
    <name type="common">Branhamella catarrhalis</name>
    <dbReference type="NCBI Taxonomy" id="480"/>
    <lineage>
        <taxon>Bacteria</taxon>
        <taxon>Pseudomonadati</taxon>
        <taxon>Pseudomonadota</taxon>
        <taxon>Gammaproteobacteria</taxon>
        <taxon>Moraxellales</taxon>
        <taxon>Moraxellaceae</taxon>
        <taxon>Moraxella</taxon>
    </lineage>
</organism>
<evidence type="ECO:0000256" key="1">
    <source>
        <dbReference type="SAM" id="Phobius"/>
    </source>
</evidence>
<keyword evidence="3" id="KW-1185">Reference proteome</keyword>
<keyword evidence="1" id="KW-0472">Membrane</keyword>
<keyword evidence="1" id="KW-0812">Transmembrane</keyword>
<protein>
    <submittedName>
        <fullName evidence="2">Uncharacterized protein</fullName>
    </submittedName>
</protein>